<dbReference type="EMBL" id="JARAKH010000021">
    <property type="protein sequence ID" value="KAK8392853.1"/>
    <property type="molecule type" value="Genomic_DNA"/>
</dbReference>
<dbReference type="Proteomes" id="UP001487740">
    <property type="component" value="Unassembled WGS sequence"/>
</dbReference>
<evidence type="ECO:0000313" key="2">
    <source>
        <dbReference type="Proteomes" id="UP001487740"/>
    </source>
</evidence>
<sequence length="180" mass="20395">MDIGSPVSARRLNGHTCTNNSWKYKLEWRKAKRDPRRSCLEQINEFFRDLFDTEGVCAQGPVGICECGDQRDQGTCLLTDPGLAAWPFTPPWLQLLHSTETFVHRRCIETQIVHDSRKQSPAPLLEAQYAMKNPEPGAFSPTMPTTTNATTAVTANMIISPHCLGERMFYPLLLRMEEQN</sequence>
<dbReference type="AlphaFoldDB" id="A0AAW0U0K4"/>
<gene>
    <name evidence="1" type="ORF">O3P69_013109</name>
</gene>
<keyword evidence="2" id="KW-1185">Reference proteome</keyword>
<name>A0AAW0U0K4_SCYPA</name>
<proteinExistence type="predicted"/>
<protein>
    <submittedName>
        <fullName evidence="1">Uncharacterized protein</fullName>
    </submittedName>
</protein>
<evidence type="ECO:0000313" key="1">
    <source>
        <dbReference type="EMBL" id="KAK8392853.1"/>
    </source>
</evidence>
<comment type="caution">
    <text evidence="1">The sequence shown here is derived from an EMBL/GenBank/DDBJ whole genome shotgun (WGS) entry which is preliminary data.</text>
</comment>
<accession>A0AAW0U0K4</accession>
<reference evidence="1 2" key="1">
    <citation type="submission" date="2023-03" db="EMBL/GenBank/DDBJ databases">
        <title>High-quality genome of Scylla paramamosain provides insights in environmental adaptation.</title>
        <authorList>
            <person name="Zhang L."/>
        </authorList>
    </citation>
    <scope>NUCLEOTIDE SEQUENCE [LARGE SCALE GENOMIC DNA]</scope>
    <source>
        <strain evidence="1">LZ_2023a</strain>
        <tissue evidence="1">Muscle</tissue>
    </source>
</reference>
<organism evidence="1 2">
    <name type="scientific">Scylla paramamosain</name>
    <name type="common">Mud crab</name>
    <dbReference type="NCBI Taxonomy" id="85552"/>
    <lineage>
        <taxon>Eukaryota</taxon>
        <taxon>Metazoa</taxon>
        <taxon>Ecdysozoa</taxon>
        <taxon>Arthropoda</taxon>
        <taxon>Crustacea</taxon>
        <taxon>Multicrustacea</taxon>
        <taxon>Malacostraca</taxon>
        <taxon>Eumalacostraca</taxon>
        <taxon>Eucarida</taxon>
        <taxon>Decapoda</taxon>
        <taxon>Pleocyemata</taxon>
        <taxon>Brachyura</taxon>
        <taxon>Eubrachyura</taxon>
        <taxon>Portunoidea</taxon>
        <taxon>Portunidae</taxon>
        <taxon>Portuninae</taxon>
        <taxon>Scylla</taxon>
    </lineage>
</organism>